<evidence type="ECO:0000313" key="4">
    <source>
        <dbReference type="Proteomes" id="UP000002007"/>
    </source>
</evidence>
<keyword evidence="2" id="KW-1133">Transmembrane helix</keyword>
<accession>A9WT88</accession>
<name>A9WT88_RENSM</name>
<evidence type="ECO:0000256" key="2">
    <source>
        <dbReference type="SAM" id="Phobius"/>
    </source>
</evidence>
<keyword evidence="2" id="KW-0472">Membrane</keyword>
<dbReference type="HOGENOM" id="CLU_1618288_0_0_11"/>
<gene>
    <name evidence="3" type="ordered locus">RSal33209_2295</name>
</gene>
<proteinExistence type="predicted"/>
<dbReference type="AlphaFoldDB" id="A9WT88"/>
<reference evidence="4" key="1">
    <citation type="journal article" date="2008" name="J. Bacteriol.">
        <title>Genome sequence of the fish pathogen Renibacterium salmoninarum suggests reductive evolution away from an environmental Arthrobacter ancestor.</title>
        <authorList>
            <person name="Wiens G.D."/>
            <person name="Rockey D.D."/>
            <person name="Wu Z."/>
            <person name="Chang J."/>
            <person name="Levy R."/>
            <person name="Crane S."/>
            <person name="Chen D.S."/>
            <person name="Capri G.R."/>
            <person name="Burnett J.R."/>
            <person name="Sudheesh P.S."/>
            <person name="Schipma M.J."/>
            <person name="Burd H."/>
            <person name="Bhattacharyya A."/>
            <person name="Rhodes L.D."/>
            <person name="Kaul R."/>
            <person name="Strom M.S."/>
        </authorList>
    </citation>
    <scope>NUCLEOTIDE SEQUENCE [LARGE SCALE GENOMIC DNA]</scope>
    <source>
        <strain evidence="4">ATCC 33209 / DSM 20767 / JCM 11484 / NBRC 15589 / NCIMB 2235</strain>
    </source>
</reference>
<evidence type="ECO:0000256" key="1">
    <source>
        <dbReference type="SAM" id="MobiDB-lite"/>
    </source>
</evidence>
<dbReference type="eggNOG" id="ENOG50344M6">
    <property type="taxonomic scope" value="Bacteria"/>
</dbReference>
<feature type="region of interest" description="Disordered" evidence="1">
    <location>
        <begin position="1"/>
        <end position="51"/>
    </location>
</feature>
<keyword evidence="2" id="KW-0812">Transmembrane</keyword>
<evidence type="ECO:0000313" key="3">
    <source>
        <dbReference type="EMBL" id="ABY24026.1"/>
    </source>
</evidence>
<feature type="compositionally biased region" description="Pro residues" evidence="1">
    <location>
        <begin position="8"/>
        <end position="27"/>
    </location>
</feature>
<feature type="compositionally biased region" description="Low complexity" evidence="1">
    <location>
        <begin position="28"/>
        <end position="40"/>
    </location>
</feature>
<sequence>MSDNYGQQPPPQPYPGQNPPSENPPGGYPQFQNQQFQNPPAGYRNPSGNYAPAASEDYPGKTMGIVGLILAFFFSIAGWIISAIALKQSKDAGVQNTPAKIGLILSIIFTIGGVIVAIILIISAITLATSVHNYSGY</sequence>
<dbReference type="STRING" id="288705.RSal33209_2295"/>
<feature type="transmembrane region" description="Helical" evidence="2">
    <location>
        <begin position="107"/>
        <end position="128"/>
    </location>
</feature>
<keyword evidence="4" id="KW-1185">Reference proteome</keyword>
<organism evidence="3 4">
    <name type="scientific">Renibacterium salmoninarum (strain ATCC 33209 / DSM 20767 / JCM 11484 / NBRC 15589 / NCIMB 2235)</name>
    <dbReference type="NCBI Taxonomy" id="288705"/>
    <lineage>
        <taxon>Bacteria</taxon>
        <taxon>Bacillati</taxon>
        <taxon>Actinomycetota</taxon>
        <taxon>Actinomycetes</taxon>
        <taxon>Micrococcales</taxon>
        <taxon>Micrococcaceae</taxon>
        <taxon>Renibacterium</taxon>
    </lineage>
</organism>
<dbReference type="RefSeq" id="WP_012245691.1">
    <property type="nucleotide sequence ID" value="NC_010168.1"/>
</dbReference>
<dbReference type="EMBL" id="CP000910">
    <property type="protein sequence ID" value="ABY24026.1"/>
    <property type="molecule type" value="Genomic_DNA"/>
</dbReference>
<dbReference type="KEGG" id="rsa:RSal33209_2295"/>
<feature type="transmembrane region" description="Helical" evidence="2">
    <location>
        <begin position="65"/>
        <end position="86"/>
    </location>
</feature>
<protein>
    <recommendedName>
        <fullName evidence="5">DUF4190 domain-containing protein</fullName>
    </recommendedName>
</protein>
<dbReference type="Proteomes" id="UP000002007">
    <property type="component" value="Chromosome"/>
</dbReference>
<evidence type="ECO:0008006" key="5">
    <source>
        <dbReference type="Google" id="ProtNLM"/>
    </source>
</evidence>